<dbReference type="Gene3D" id="1.20.120.910">
    <property type="entry name" value="DksA, coiled-coil domain"/>
    <property type="match status" value="1"/>
</dbReference>
<dbReference type="GO" id="GO:0008270">
    <property type="term" value="F:zinc ion binding"/>
    <property type="evidence" value="ECO:0007669"/>
    <property type="project" value="UniProtKB-KW"/>
</dbReference>
<dbReference type="AlphaFoldDB" id="A0A2W6AM30"/>
<name>A0A2W6AM30_9BACT</name>
<organism evidence="6 7">
    <name type="scientific">Candidatus Aeolococcus gillhamiae</name>
    <dbReference type="NCBI Taxonomy" id="3127015"/>
    <lineage>
        <taxon>Bacteria</taxon>
        <taxon>Bacillati</taxon>
        <taxon>Candidatus Dormiibacterota</taxon>
        <taxon>Candidatus Dormibacteria</taxon>
        <taxon>Candidatus Aeolococcales</taxon>
        <taxon>Candidatus Aeolococcaceae</taxon>
        <taxon>Candidatus Aeolococcus</taxon>
    </lineage>
</organism>
<dbReference type="Proteomes" id="UP000248724">
    <property type="component" value="Unassembled WGS sequence"/>
</dbReference>
<comment type="caution">
    <text evidence="6">The sequence shown here is derived from an EMBL/GenBank/DDBJ whole genome shotgun (WGS) entry which is preliminary data.</text>
</comment>
<keyword evidence="2" id="KW-0863">Zinc-finger</keyword>
<evidence type="ECO:0000256" key="2">
    <source>
        <dbReference type="ARBA" id="ARBA00022771"/>
    </source>
</evidence>
<feature type="zinc finger region" description="dksA C4-type" evidence="4">
    <location>
        <begin position="92"/>
        <end position="116"/>
    </location>
</feature>
<dbReference type="SUPFAM" id="SSF57716">
    <property type="entry name" value="Glucocorticoid receptor-like (DNA-binding domain)"/>
    <property type="match status" value="1"/>
</dbReference>
<evidence type="ECO:0000256" key="4">
    <source>
        <dbReference type="PROSITE-ProRule" id="PRU00510"/>
    </source>
</evidence>
<keyword evidence="1" id="KW-0479">Metal-binding</keyword>
<dbReference type="InterPro" id="IPR037187">
    <property type="entry name" value="DnaK_N"/>
</dbReference>
<evidence type="ECO:0000313" key="6">
    <source>
        <dbReference type="EMBL" id="PZR78761.1"/>
    </source>
</evidence>
<dbReference type="Pfam" id="PF01258">
    <property type="entry name" value="zf-dskA_traR"/>
    <property type="match status" value="1"/>
</dbReference>
<dbReference type="InterPro" id="IPR020458">
    <property type="entry name" value="Znf_DskA_TraR_CS"/>
</dbReference>
<dbReference type="PRINTS" id="PR00618">
    <property type="entry name" value="DKSAZNFINGER"/>
</dbReference>
<sequence length="127" mass="13737">MSETIDPSGASPRDELRSVLEEKRSELLSRIEQFGASPTEMSNLNFGKRIGDGTTYAVERMTGAYQARTLYETVKEIDQALARLDAGAYGLCEVCGGPIPGERLRAIPWAALCVPCSGSLVRAGARR</sequence>
<dbReference type="SUPFAM" id="SSF109635">
    <property type="entry name" value="DnaK suppressor protein DksA, alpha-hairpin domain"/>
    <property type="match status" value="1"/>
</dbReference>
<evidence type="ECO:0000256" key="3">
    <source>
        <dbReference type="ARBA" id="ARBA00022833"/>
    </source>
</evidence>
<dbReference type="PROSITE" id="PS01102">
    <property type="entry name" value="ZF_DKSA_1"/>
    <property type="match status" value="1"/>
</dbReference>
<evidence type="ECO:0000313" key="7">
    <source>
        <dbReference type="Proteomes" id="UP000248724"/>
    </source>
</evidence>
<dbReference type="PANTHER" id="PTHR33823">
    <property type="entry name" value="RNA POLYMERASE-BINDING TRANSCRIPTION FACTOR DKSA-RELATED"/>
    <property type="match status" value="1"/>
</dbReference>
<accession>A0A2W6AM30</accession>
<gene>
    <name evidence="6" type="ORF">DLM65_12165</name>
</gene>
<proteinExistence type="predicted"/>
<dbReference type="PANTHER" id="PTHR33823:SF2">
    <property type="entry name" value="RNA POLYMERASE-BINDING TRANSCRIPTION FACTOR DKSA"/>
    <property type="match status" value="1"/>
</dbReference>
<dbReference type="EMBL" id="QHBU01000244">
    <property type="protein sequence ID" value="PZR78761.1"/>
    <property type="molecule type" value="Genomic_DNA"/>
</dbReference>
<keyword evidence="3" id="KW-0862">Zinc</keyword>
<dbReference type="InterPro" id="IPR000962">
    <property type="entry name" value="Znf_DskA_TraR"/>
</dbReference>
<dbReference type="InterPro" id="IPR020460">
    <property type="entry name" value="Znf_C4-type_bac"/>
</dbReference>
<reference evidence="6 7" key="1">
    <citation type="journal article" date="2017" name="Nature">
        <title>Atmospheric trace gases support primary production in Antarctic desert surface soil.</title>
        <authorList>
            <person name="Ji M."/>
            <person name="Greening C."/>
            <person name="Vanwonterghem I."/>
            <person name="Carere C.R."/>
            <person name="Bay S.K."/>
            <person name="Steen J.A."/>
            <person name="Montgomery K."/>
            <person name="Lines T."/>
            <person name="Beardall J."/>
            <person name="van Dorst J."/>
            <person name="Snape I."/>
            <person name="Stott M.B."/>
            <person name="Hugenholtz P."/>
            <person name="Ferrari B.C."/>
        </authorList>
    </citation>
    <scope>NUCLEOTIDE SEQUENCE [LARGE SCALE GENOMIC DNA]</scope>
    <source>
        <strain evidence="6">RRmetagenome_bin12</strain>
    </source>
</reference>
<dbReference type="RefSeq" id="WP_337311962.1">
    <property type="nucleotide sequence ID" value="NZ_JAEKNS010000100.1"/>
</dbReference>
<evidence type="ECO:0000256" key="1">
    <source>
        <dbReference type="ARBA" id="ARBA00022723"/>
    </source>
</evidence>
<feature type="domain" description="Zinc finger DksA/TraR C4-type" evidence="5">
    <location>
        <begin position="87"/>
        <end position="116"/>
    </location>
</feature>
<dbReference type="PROSITE" id="PS51128">
    <property type="entry name" value="ZF_DKSA_2"/>
    <property type="match status" value="1"/>
</dbReference>
<evidence type="ECO:0000259" key="5">
    <source>
        <dbReference type="Pfam" id="PF01258"/>
    </source>
</evidence>
<protein>
    <recommendedName>
        <fullName evidence="5">Zinc finger DksA/TraR C4-type domain-containing protein</fullName>
    </recommendedName>
</protein>